<protein>
    <submittedName>
        <fullName evidence="1">12634_t:CDS:1</fullName>
    </submittedName>
</protein>
<keyword evidence="2" id="KW-1185">Reference proteome</keyword>
<sequence>MSVEIHTEEELNRNWNQWSPYIKQGIARYILKSKIRNKQYFAMSLKETELHLALKHMDKALCSLHFAIPPQLMTSIVNEINLNLNKVTKLVKYDIPMLGADQLNLATELEAKCGRVYDEEDIYSIQIDSRHFIHANMRDLLIASPSKGTTLRREDENVQIVMGTPFSIRVSNEKWPSTMNAALTLIMLLLSQMEIDAALVINTDIKDLKKVLARAYCHRYELPKLKNTNFENHLYYESPAGPQPPLLEK</sequence>
<accession>A0ABM8W3Q7</accession>
<name>A0ABM8W3Q7_GIGMA</name>
<organism evidence="1 2">
    <name type="scientific">Gigaspora margarita</name>
    <dbReference type="NCBI Taxonomy" id="4874"/>
    <lineage>
        <taxon>Eukaryota</taxon>
        <taxon>Fungi</taxon>
        <taxon>Fungi incertae sedis</taxon>
        <taxon>Mucoromycota</taxon>
        <taxon>Glomeromycotina</taxon>
        <taxon>Glomeromycetes</taxon>
        <taxon>Diversisporales</taxon>
        <taxon>Gigasporaceae</taxon>
        <taxon>Gigaspora</taxon>
    </lineage>
</organism>
<comment type="caution">
    <text evidence="1">The sequence shown here is derived from an EMBL/GenBank/DDBJ whole genome shotgun (WGS) entry which is preliminary data.</text>
</comment>
<evidence type="ECO:0000313" key="2">
    <source>
        <dbReference type="Proteomes" id="UP000789901"/>
    </source>
</evidence>
<reference evidence="1 2" key="1">
    <citation type="submission" date="2021-06" db="EMBL/GenBank/DDBJ databases">
        <authorList>
            <person name="Kallberg Y."/>
            <person name="Tangrot J."/>
            <person name="Rosling A."/>
        </authorList>
    </citation>
    <scope>NUCLEOTIDE SEQUENCE [LARGE SCALE GENOMIC DNA]</scope>
    <source>
        <strain evidence="1 2">120-4 pot B 10/14</strain>
    </source>
</reference>
<evidence type="ECO:0000313" key="1">
    <source>
        <dbReference type="EMBL" id="CAG8517024.1"/>
    </source>
</evidence>
<dbReference type="EMBL" id="CAJVQB010001010">
    <property type="protein sequence ID" value="CAG8517024.1"/>
    <property type="molecule type" value="Genomic_DNA"/>
</dbReference>
<gene>
    <name evidence="1" type="ORF">GMARGA_LOCUS2967</name>
</gene>
<proteinExistence type="predicted"/>
<dbReference type="Proteomes" id="UP000789901">
    <property type="component" value="Unassembled WGS sequence"/>
</dbReference>